<dbReference type="EMBL" id="QGKW02000717">
    <property type="protein sequence ID" value="KAF2600940.1"/>
    <property type="molecule type" value="Genomic_DNA"/>
</dbReference>
<proteinExistence type="predicted"/>
<evidence type="ECO:0000313" key="1">
    <source>
        <dbReference type="EMBL" id="KAF2563813.1"/>
    </source>
</evidence>
<dbReference type="AlphaFoldDB" id="A0A8S9I2T8"/>
<comment type="caution">
    <text evidence="1">The sequence shown here is derived from an EMBL/GenBank/DDBJ whole genome shotgun (WGS) entry which is preliminary data.</text>
</comment>
<evidence type="ECO:0000313" key="2">
    <source>
        <dbReference type="EMBL" id="KAF2600940.1"/>
    </source>
</evidence>
<name>A0A8S9I2T8_BRACR</name>
<organism evidence="1">
    <name type="scientific">Brassica cretica</name>
    <name type="common">Mustard</name>
    <dbReference type="NCBI Taxonomy" id="69181"/>
    <lineage>
        <taxon>Eukaryota</taxon>
        <taxon>Viridiplantae</taxon>
        <taxon>Streptophyta</taxon>
        <taxon>Embryophyta</taxon>
        <taxon>Tracheophyta</taxon>
        <taxon>Spermatophyta</taxon>
        <taxon>Magnoliopsida</taxon>
        <taxon>eudicotyledons</taxon>
        <taxon>Gunneridae</taxon>
        <taxon>Pentapetalae</taxon>
        <taxon>rosids</taxon>
        <taxon>malvids</taxon>
        <taxon>Brassicales</taxon>
        <taxon>Brassicaceae</taxon>
        <taxon>Brassiceae</taxon>
        <taxon>Brassica</taxon>
    </lineage>
</organism>
<protein>
    <submittedName>
        <fullName evidence="1">Uncharacterized protein</fullName>
    </submittedName>
</protein>
<sequence>MFLFREGEASTAPSPPALSSGGGRFFRSAVVGFVSGGLRLPQSCVAGFSLSHSPKWRQSVEEKSWPRWRLFGISELEVCGGGAPARSRDGGGQVEAEETRVVLMGSYPSKRPASLTRGPTEIGRVWFGPQTC</sequence>
<gene>
    <name evidence="2" type="ORF">F2Q68_00008705</name>
    <name evidence="1" type="ORF">F2Q70_00015782</name>
</gene>
<dbReference type="EMBL" id="QGKY02001250">
    <property type="protein sequence ID" value="KAF2563813.1"/>
    <property type="molecule type" value="Genomic_DNA"/>
</dbReference>
<dbReference type="Proteomes" id="UP000712281">
    <property type="component" value="Unassembled WGS sequence"/>
</dbReference>
<accession>A0A8S9I2T8</accession>
<reference evidence="1" key="1">
    <citation type="submission" date="2019-12" db="EMBL/GenBank/DDBJ databases">
        <title>Genome sequencing and annotation of Brassica cretica.</title>
        <authorList>
            <person name="Studholme D.J."/>
            <person name="Sarris P.F."/>
        </authorList>
    </citation>
    <scope>NUCLEOTIDE SEQUENCE</scope>
    <source>
        <strain evidence="2">PFS-001/15</strain>
        <strain evidence="1">PFS-102/07</strain>
        <tissue evidence="1">Leaf</tissue>
    </source>
</reference>